<comment type="cofactor">
    <cofactor evidence="7">
        <name>Mg(2+)</name>
        <dbReference type="ChEBI" id="CHEBI:18420"/>
    </cofactor>
</comment>
<keyword evidence="7" id="KW-0963">Cytoplasm</keyword>
<feature type="short sequence motif" description="Meso-diaminopimelate recognition motif" evidence="7">
    <location>
        <begin position="403"/>
        <end position="406"/>
    </location>
</feature>
<comment type="function">
    <text evidence="7">Catalyzes the addition of meso-diaminopimelic acid to the nucleotide precursor UDP-N-acetylmuramoyl-L-alanyl-D-glutamate (UMAG) in the biosynthesis of bacterial cell-wall peptidoglycan.</text>
</comment>
<dbReference type="Proteomes" id="UP000664122">
    <property type="component" value="Unassembled WGS sequence"/>
</dbReference>
<keyword evidence="6 7" id="KW-0961">Cell wall biogenesis/degradation</keyword>
<comment type="subcellular location">
    <subcellularLocation>
        <location evidence="7 8">Cytoplasm</location>
    </subcellularLocation>
</comment>
<dbReference type="GO" id="GO:0005737">
    <property type="term" value="C:cytoplasm"/>
    <property type="evidence" value="ECO:0007669"/>
    <property type="project" value="UniProtKB-SubCell"/>
</dbReference>
<feature type="domain" description="Mur ligase N-terminal catalytic" evidence="9">
    <location>
        <begin position="21"/>
        <end position="93"/>
    </location>
</feature>
<keyword evidence="13" id="KW-1185">Reference proteome</keyword>
<comment type="pathway">
    <text evidence="7 8">Cell wall biogenesis; peptidoglycan biosynthesis.</text>
</comment>
<feature type="domain" description="Mur ligase C-terminal" evidence="10">
    <location>
        <begin position="329"/>
        <end position="453"/>
    </location>
</feature>
<gene>
    <name evidence="7" type="primary">murE</name>
    <name evidence="12" type="ORF">J1C48_09400</name>
</gene>
<reference evidence="12" key="1">
    <citation type="submission" date="2021-03" db="EMBL/GenBank/DDBJ databases">
        <title>Whole genome sequence of Jiella sp. CQZ9-1.</title>
        <authorList>
            <person name="Tuo L."/>
        </authorList>
    </citation>
    <scope>NUCLEOTIDE SEQUENCE</scope>
    <source>
        <strain evidence="12">CQZ9-1</strain>
    </source>
</reference>
<dbReference type="GO" id="GO:0008765">
    <property type="term" value="F:UDP-N-acetylmuramoylalanyl-D-glutamate-2,6-diaminopimelate ligase activity"/>
    <property type="evidence" value="ECO:0007669"/>
    <property type="project" value="UniProtKB-UniRule"/>
</dbReference>
<dbReference type="InterPro" id="IPR036565">
    <property type="entry name" value="Mur-like_cat_sf"/>
</dbReference>
<feature type="binding site" evidence="7">
    <location>
        <position position="379"/>
    </location>
    <ligand>
        <name>meso-2,6-diaminopimelate</name>
        <dbReference type="ChEBI" id="CHEBI:57791"/>
    </ligand>
</feature>
<keyword evidence="2 7" id="KW-0132">Cell division</keyword>
<keyword evidence="3 7" id="KW-0133">Cell shape</keyword>
<keyword evidence="5 7" id="KW-0131">Cell cycle</keyword>
<feature type="binding site" evidence="7">
    <location>
        <begin position="148"/>
        <end position="149"/>
    </location>
    <ligand>
        <name>UDP-N-acetyl-alpha-D-muramoyl-L-alanyl-D-glutamate</name>
        <dbReference type="ChEBI" id="CHEBI:83900"/>
    </ligand>
</feature>
<dbReference type="Pfam" id="PF01225">
    <property type="entry name" value="Mur_ligase"/>
    <property type="match status" value="1"/>
</dbReference>
<evidence type="ECO:0000259" key="10">
    <source>
        <dbReference type="Pfam" id="PF02875"/>
    </source>
</evidence>
<proteinExistence type="inferred from homology"/>
<evidence type="ECO:0000259" key="9">
    <source>
        <dbReference type="Pfam" id="PF01225"/>
    </source>
</evidence>
<evidence type="ECO:0000256" key="4">
    <source>
        <dbReference type="ARBA" id="ARBA00022984"/>
    </source>
</evidence>
<dbReference type="InterPro" id="IPR036615">
    <property type="entry name" value="Mur_ligase_C_dom_sf"/>
</dbReference>
<feature type="binding site" evidence="7">
    <location>
        <position position="451"/>
    </location>
    <ligand>
        <name>meso-2,6-diaminopimelate</name>
        <dbReference type="ChEBI" id="CHEBI:57791"/>
    </ligand>
</feature>
<dbReference type="Gene3D" id="3.90.190.20">
    <property type="entry name" value="Mur ligase, C-terminal domain"/>
    <property type="match status" value="1"/>
</dbReference>
<dbReference type="InterPro" id="IPR004101">
    <property type="entry name" value="Mur_ligase_C"/>
</dbReference>
<dbReference type="EMBL" id="JAFMPP010000006">
    <property type="protein sequence ID" value="MBO0662793.1"/>
    <property type="molecule type" value="Genomic_DNA"/>
</dbReference>
<dbReference type="GO" id="GO:0000287">
    <property type="term" value="F:magnesium ion binding"/>
    <property type="evidence" value="ECO:0007669"/>
    <property type="project" value="UniProtKB-UniRule"/>
</dbReference>
<feature type="binding site" evidence="7">
    <location>
        <position position="28"/>
    </location>
    <ligand>
        <name>UDP-N-acetyl-alpha-D-muramoyl-L-alanyl-D-glutamate</name>
        <dbReference type="ChEBI" id="CHEBI:83900"/>
    </ligand>
</feature>
<dbReference type="InterPro" id="IPR013221">
    <property type="entry name" value="Mur_ligase_cen"/>
</dbReference>
<comment type="catalytic activity">
    <reaction evidence="7">
        <text>UDP-N-acetyl-alpha-D-muramoyl-L-alanyl-D-glutamate + meso-2,6-diaminopimelate + ATP = UDP-N-acetyl-alpha-D-muramoyl-L-alanyl-gamma-D-glutamyl-meso-2,6-diaminopimelate + ADP + phosphate + H(+)</text>
        <dbReference type="Rhea" id="RHEA:23676"/>
        <dbReference type="ChEBI" id="CHEBI:15378"/>
        <dbReference type="ChEBI" id="CHEBI:30616"/>
        <dbReference type="ChEBI" id="CHEBI:43474"/>
        <dbReference type="ChEBI" id="CHEBI:57791"/>
        <dbReference type="ChEBI" id="CHEBI:83900"/>
        <dbReference type="ChEBI" id="CHEBI:83905"/>
        <dbReference type="ChEBI" id="CHEBI:456216"/>
        <dbReference type="EC" id="6.3.2.13"/>
    </reaction>
</comment>
<evidence type="ECO:0000256" key="7">
    <source>
        <dbReference type="HAMAP-Rule" id="MF_00208"/>
    </source>
</evidence>
<feature type="modified residue" description="N6-carboxylysine" evidence="7">
    <location>
        <position position="215"/>
    </location>
</feature>
<evidence type="ECO:0000256" key="1">
    <source>
        <dbReference type="ARBA" id="ARBA00005898"/>
    </source>
</evidence>
<dbReference type="SUPFAM" id="SSF53623">
    <property type="entry name" value="MurD-like peptide ligases, catalytic domain"/>
    <property type="match status" value="1"/>
</dbReference>
<keyword evidence="7" id="KW-0547">Nucleotide-binding</keyword>
<keyword evidence="7" id="KW-0067">ATP-binding</keyword>
<evidence type="ECO:0000256" key="8">
    <source>
        <dbReference type="RuleBase" id="RU004135"/>
    </source>
</evidence>
<evidence type="ECO:0000259" key="11">
    <source>
        <dbReference type="Pfam" id="PF08245"/>
    </source>
</evidence>
<keyword evidence="4 7" id="KW-0573">Peptidoglycan synthesis</keyword>
<evidence type="ECO:0000313" key="13">
    <source>
        <dbReference type="Proteomes" id="UP000664122"/>
    </source>
</evidence>
<evidence type="ECO:0000256" key="5">
    <source>
        <dbReference type="ARBA" id="ARBA00023306"/>
    </source>
</evidence>
<feature type="binding site" evidence="7">
    <location>
        <begin position="403"/>
        <end position="406"/>
    </location>
    <ligand>
        <name>meso-2,6-diaminopimelate</name>
        <dbReference type="ChEBI" id="CHEBI:57791"/>
    </ligand>
</feature>
<feature type="binding site" evidence="7">
    <location>
        <position position="175"/>
    </location>
    <ligand>
        <name>UDP-N-acetyl-alpha-D-muramoyl-L-alanyl-D-glutamate</name>
        <dbReference type="ChEBI" id="CHEBI:83900"/>
    </ligand>
</feature>
<dbReference type="SUPFAM" id="SSF63418">
    <property type="entry name" value="MurE/MurF N-terminal domain"/>
    <property type="match status" value="1"/>
</dbReference>
<dbReference type="Gene3D" id="3.40.1190.10">
    <property type="entry name" value="Mur-like, catalytic domain"/>
    <property type="match status" value="1"/>
</dbReference>
<feature type="binding site" evidence="7">
    <location>
        <position position="181"/>
    </location>
    <ligand>
        <name>UDP-N-acetyl-alpha-D-muramoyl-L-alanyl-D-glutamate</name>
        <dbReference type="ChEBI" id="CHEBI:83900"/>
    </ligand>
</feature>
<comment type="caution">
    <text evidence="7">Lacks conserved residue(s) required for the propagation of feature annotation.</text>
</comment>
<dbReference type="PANTHER" id="PTHR23135:SF4">
    <property type="entry name" value="UDP-N-ACETYLMURAMOYL-L-ALANYL-D-GLUTAMATE--2,6-DIAMINOPIMELATE LIGASE MURE HOMOLOG, CHLOROPLASTIC"/>
    <property type="match status" value="1"/>
</dbReference>
<dbReference type="HAMAP" id="MF_00208">
    <property type="entry name" value="MurE"/>
    <property type="match status" value="1"/>
</dbReference>
<keyword evidence="7" id="KW-0460">Magnesium</keyword>
<dbReference type="PANTHER" id="PTHR23135">
    <property type="entry name" value="MUR LIGASE FAMILY MEMBER"/>
    <property type="match status" value="1"/>
</dbReference>
<dbReference type="AlphaFoldDB" id="A0A939JSB6"/>
<keyword evidence="7 12" id="KW-0436">Ligase</keyword>
<dbReference type="RefSeq" id="WP_207257576.1">
    <property type="nucleotide sequence ID" value="NZ_JAFMPP010000006.1"/>
</dbReference>
<evidence type="ECO:0000256" key="2">
    <source>
        <dbReference type="ARBA" id="ARBA00022618"/>
    </source>
</evidence>
<dbReference type="InterPro" id="IPR035911">
    <property type="entry name" value="MurE/MurF_N"/>
</dbReference>
<feature type="binding site" evidence="7">
    <location>
        <position position="455"/>
    </location>
    <ligand>
        <name>meso-2,6-diaminopimelate</name>
        <dbReference type="ChEBI" id="CHEBI:57791"/>
    </ligand>
</feature>
<dbReference type="EC" id="6.3.2.13" evidence="7"/>
<protein>
    <recommendedName>
        <fullName evidence="7">UDP-N-acetylmuramoyl-L-alanyl-D-glutamate--2,6-diaminopimelate ligase</fullName>
        <ecNumber evidence="7">6.3.2.13</ecNumber>
    </recommendedName>
    <alternativeName>
        <fullName evidence="7">Meso-A2pm-adding enzyme</fullName>
    </alternativeName>
    <alternativeName>
        <fullName evidence="7">Meso-diaminopimelate-adding enzyme</fullName>
    </alternativeName>
    <alternativeName>
        <fullName evidence="7">UDP-MurNAc-L-Ala-D-Glu:meso-diaminopimelate ligase</fullName>
    </alternativeName>
    <alternativeName>
        <fullName evidence="7">UDP-MurNAc-tripeptide synthetase</fullName>
    </alternativeName>
    <alternativeName>
        <fullName evidence="7">UDP-N-acetylmuramyl-tripeptide synthetase</fullName>
    </alternativeName>
</protein>
<feature type="binding site" evidence="7">
    <location>
        <position position="183"/>
    </location>
    <ligand>
        <name>UDP-N-acetyl-alpha-D-muramoyl-L-alanyl-D-glutamate</name>
        <dbReference type="ChEBI" id="CHEBI:83900"/>
    </ligand>
</feature>
<feature type="domain" description="Mur ligase central" evidence="11">
    <location>
        <begin position="104"/>
        <end position="306"/>
    </location>
</feature>
<dbReference type="GO" id="GO:0051301">
    <property type="term" value="P:cell division"/>
    <property type="evidence" value="ECO:0007669"/>
    <property type="project" value="UniProtKB-KW"/>
</dbReference>
<dbReference type="GO" id="GO:0071555">
    <property type="term" value="P:cell wall organization"/>
    <property type="evidence" value="ECO:0007669"/>
    <property type="project" value="UniProtKB-KW"/>
</dbReference>
<evidence type="ECO:0000256" key="6">
    <source>
        <dbReference type="ARBA" id="ARBA00023316"/>
    </source>
</evidence>
<dbReference type="GO" id="GO:0008360">
    <property type="term" value="P:regulation of cell shape"/>
    <property type="evidence" value="ECO:0007669"/>
    <property type="project" value="UniProtKB-KW"/>
</dbReference>
<dbReference type="NCBIfam" id="NF001124">
    <property type="entry name" value="PRK00139.1-2"/>
    <property type="match status" value="1"/>
</dbReference>
<dbReference type="InterPro" id="IPR000713">
    <property type="entry name" value="Mur_ligase_N"/>
</dbReference>
<accession>A0A939JSB6</accession>
<dbReference type="InterPro" id="IPR005761">
    <property type="entry name" value="UDP-N-AcMur-Glu-dNH2Pim_ligase"/>
</dbReference>
<comment type="caution">
    <text evidence="12">The sequence shown here is derived from an EMBL/GenBank/DDBJ whole genome shotgun (WGS) entry which is preliminary data.</text>
</comment>
<feature type="binding site" evidence="7">
    <location>
        <begin position="106"/>
        <end position="112"/>
    </location>
    <ligand>
        <name>ATP</name>
        <dbReference type="ChEBI" id="CHEBI:30616"/>
    </ligand>
</feature>
<dbReference type="SUPFAM" id="SSF53244">
    <property type="entry name" value="MurD-like peptide ligases, peptide-binding domain"/>
    <property type="match status" value="1"/>
</dbReference>
<dbReference type="GO" id="GO:0009252">
    <property type="term" value="P:peptidoglycan biosynthetic process"/>
    <property type="evidence" value="ECO:0007669"/>
    <property type="project" value="UniProtKB-UniRule"/>
</dbReference>
<evidence type="ECO:0000256" key="3">
    <source>
        <dbReference type="ARBA" id="ARBA00022960"/>
    </source>
</evidence>
<comment type="PTM">
    <text evidence="7">Carboxylation is probably crucial for Mg(2+) binding and, consequently, for the gamma-phosphate positioning of ATP.</text>
</comment>
<organism evidence="12 13">
    <name type="scientific">Jiella flava</name>
    <dbReference type="NCBI Taxonomy" id="2816857"/>
    <lineage>
        <taxon>Bacteria</taxon>
        <taxon>Pseudomonadati</taxon>
        <taxon>Pseudomonadota</taxon>
        <taxon>Alphaproteobacteria</taxon>
        <taxon>Hyphomicrobiales</taxon>
        <taxon>Aurantimonadaceae</taxon>
        <taxon>Jiella</taxon>
    </lineage>
</organism>
<dbReference type="NCBIfam" id="TIGR01085">
    <property type="entry name" value="murE"/>
    <property type="match status" value="1"/>
</dbReference>
<dbReference type="Pfam" id="PF08245">
    <property type="entry name" value="Mur_ligase_M"/>
    <property type="match status" value="1"/>
</dbReference>
<sequence length="482" mass="50719">MQLSHLAQGLGVIDRSADPDITVLTADSRAVVPGALFAALPGVKVDGAAFASQAEANGAVAVLCRNGVSIATSLPVVRCDDARHALAVMAARFFGRQPEHIVAVTGTAGKTSIATFTRQIWEKTGQVAASIGTIGVVSRKRIVEGTLTTPDPVALAQLMAQLAEDGVTHAAMEASSHGLDQRRLEGVRIEAAAFTNLGHDHFDYHPDPESYFQAKMRLFTTLLPKGGAAVINADDVWSGRAIDVATKMSARVMTTGRKGTFLTLKRLEHERSRQIAEIAAEGRIYRIALPLAGSFQMSNALVSAGLAIATGVPVVDALAALESLEGAAGRLELTGTTPAGVPVFVDYAHKPEALENVLSSVRPFTTGKILVVVGCGGDRDRAKRPMMGEIASRLADAVFVTDDNPRSEDAASIRAAIMAAAPGAREIADRREAIRQAIRTAISGDTVVIAGKGHETGQKIGDIVHPFSDHEEVRSAIAELQK</sequence>
<dbReference type="NCBIfam" id="NF001126">
    <property type="entry name" value="PRK00139.1-4"/>
    <property type="match status" value="1"/>
</dbReference>
<dbReference type="GO" id="GO:0005524">
    <property type="term" value="F:ATP binding"/>
    <property type="evidence" value="ECO:0007669"/>
    <property type="project" value="UniProtKB-UniRule"/>
</dbReference>
<dbReference type="Pfam" id="PF02875">
    <property type="entry name" value="Mur_ligase_C"/>
    <property type="match status" value="1"/>
</dbReference>
<evidence type="ECO:0000313" key="12">
    <source>
        <dbReference type="EMBL" id="MBO0662793.1"/>
    </source>
</evidence>
<comment type="similarity">
    <text evidence="1 7">Belongs to the MurCDEF family. MurE subfamily.</text>
</comment>
<dbReference type="Gene3D" id="3.40.1390.10">
    <property type="entry name" value="MurE/MurF, N-terminal domain"/>
    <property type="match status" value="1"/>
</dbReference>
<name>A0A939JSB6_9HYPH</name>